<evidence type="ECO:0000256" key="2">
    <source>
        <dbReference type="SAM" id="Coils"/>
    </source>
</evidence>
<feature type="region of interest" description="Disordered" evidence="3">
    <location>
        <begin position="151"/>
        <end position="170"/>
    </location>
</feature>
<dbReference type="EMBL" id="OV121132">
    <property type="protein sequence ID" value="CAH0547852.1"/>
    <property type="molecule type" value="Genomic_DNA"/>
</dbReference>
<dbReference type="InterPro" id="IPR036638">
    <property type="entry name" value="HLH_DNA-bd_sf"/>
</dbReference>
<feature type="domain" description="BHLH" evidence="4">
    <location>
        <begin position="376"/>
        <end position="428"/>
    </location>
</feature>
<organism evidence="5 6">
    <name type="scientific">Brassicogethes aeneus</name>
    <name type="common">Rape pollen beetle</name>
    <name type="synonym">Meligethes aeneus</name>
    <dbReference type="NCBI Taxonomy" id="1431903"/>
    <lineage>
        <taxon>Eukaryota</taxon>
        <taxon>Metazoa</taxon>
        <taxon>Ecdysozoa</taxon>
        <taxon>Arthropoda</taxon>
        <taxon>Hexapoda</taxon>
        <taxon>Insecta</taxon>
        <taxon>Pterygota</taxon>
        <taxon>Neoptera</taxon>
        <taxon>Endopterygota</taxon>
        <taxon>Coleoptera</taxon>
        <taxon>Polyphaga</taxon>
        <taxon>Cucujiformia</taxon>
        <taxon>Nitidulidae</taxon>
        <taxon>Meligethinae</taxon>
        <taxon>Brassicogethes</taxon>
    </lineage>
</organism>
<dbReference type="FunFam" id="4.10.280.10:FF:000019">
    <property type="entry name" value="Myc proto-oncogene protein"/>
    <property type="match status" value="1"/>
</dbReference>
<evidence type="ECO:0000256" key="1">
    <source>
        <dbReference type="ARBA" id="ARBA00023125"/>
    </source>
</evidence>
<feature type="compositionally biased region" description="Basic and acidic residues" evidence="3">
    <location>
        <begin position="368"/>
        <end position="380"/>
    </location>
</feature>
<gene>
    <name evidence="5" type="ORF">MELIAE_LOCUS1755</name>
</gene>
<dbReference type="PRINTS" id="PR00044">
    <property type="entry name" value="LEUZIPPRMYC"/>
</dbReference>
<evidence type="ECO:0000313" key="5">
    <source>
        <dbReference type="EMBL" id="CAH0547852.1"/>
    </source>
</evidence>
<keyword evidence="2" id="KW-0175">Coiled coil</keyword>
<dbReference type="InterPro" id="IPR050433">
    <property type="entry name" value="Myc_transcription_factors"/>
</dbReference>
<dbReference type="InterPro" id="IPR011598">
    <property type="entry name" value="bHLH_dom"/>
</dbReference>
<dbReference type="SMART" id="SM00353">
    <property type="entry name" value="HLH"/>
    <property type="match status" value="1"/>
</dbReference>
<proteinExistence type="predicted"/>
<keyword evidence="6" id="KW-1185">Reference proteome</keyword>
<feature type="compositionally biased region" description="Acidic residues" evidence="3">
    <location>
        <begin position="201"/>
        <end position="213"/>
    </location>
</feature>
<evidence type="ECO:0000256" key="3">
    <source>
        <dbReference type="SAM" id="MobiDB-lite"/>
    </source>
</evidence>
<protein>
    <recommendedName>
        <fullName evidence="4">BHLH domain-containing protein</fullName>
    </recommendedName>
</protein>
<dbReference type="GO" id="GO:0003700">
    <property type="term" value="F:DNA-binding transcription factor activity"/>
    <property type="evidence" value="ECO:0007669"/>
    <property type="project" value="InterPro"/>
</dbReference>
<feature type="region of interest" description="Disordered" evidence="3">
    <location>
        <begin position="262"/>
        <end position="380"/>
    </location>
</feature>
<reference evidence="5" key="1">
    <citation type="submission" date="2021-12" db="EMBL/GenBank/DDBJ databases">
        <authorList>
            <person name="King R."/>
        </authorList>
    </citation>
    <scope>NUCLEOTIDE SEQUENCE</scope>
</reference>
<feature type="region of interest" description="Disordered" evidence="3">
    <location>
        <begin position="201"/>
        <end position="238"/>
    </location>
</feature>
<keyword evidence="1" id="KW-0238">DNA-binding</keyword>
<name>A0A9P0FAH4_BRAAE</name>
<evidence type="ECO:0000313" key="6">
    <source>
        <dbReference type="Proteomes" id="UP001154078"/>
    </source>
</evidence>
<evidence type="ECO:0000259" key="4">
    <source>
        <dbReference type="SMART" id="SM00353"/>
    </source>
</evidence>
<sequence>MIEIKTEIKAEEIDINDIKSEYMLETPRDMFAPQNTEPPLLSDDIWNKFELDFPELTDMDDIFKELDTGISENSLFNLLNDCEIRNHDCMWAGHCGSKEHPADEPRLLQTIVPIVPPVVHKNLVKPPNPQSLLKPRVNLQNTAAVLPQQQVSLMHTPQTPPMSDDEEGKSKKNDLVKILQDTISEIDLPDVDDEDIEELLDLDDEEDEEEEEEQQKVAKEQKYAASYAANDHSYHKEKNSYVLDTPSDSEEEEIDVVSVEKSFSRMASSLPTNPSTRDRQQLQRRMATAISRKRIPTNSGTIKTLMPLNKKAQASESGSSSSSSTTTAKRRVQENRGVKRTKQYRMPASTSPYKKRQVYGSSDSEPEPSEKRSLHNNMERQRRIDLRNAFEDLRMLVPEVSKKERAAKVVILREAAQYCDGLGRVSQNYSRQCDELKRQQEWLRQRVSQLRRNLAAKR</sequence>
<dbReference type="GO" id="GO:0003677">
    <property type="term" value="F:DNA binding"/>
    <property type="evidence" value="ECO:0007669"/>
    <property type="project" value="UniProtKB-KW"/>
</dbReference>
<feature type="compositionally biased region" description="Low complexity" evidence="3">
    <location>
        <begin position="315"/>
        <end position="327"/>
    </location>
</feature>
<dbReference type="Gene3D" id="4.10.280.10">
    <property type="entry name" value="Helix-loop-helix DNA-binding domain"/>
    <property type="match status" value="1"/>
</dbReference>
<dbReference type="AlphaFoldDB" id="A0A9P0FAH4"/>
<dbReference type="PANTHER" id="PTHR45851">
    <property type="entry name" value="MYC PROTO-ONCOGENE"/>
    <property type="match status" value="1"/>
</dbReference>
<dbReference type="InterPro" id="IPR002418">
    <property type="entry name" value="Tscrpt_reg_Myc"/>
</dbReference>
<dbReference type="GO" id="GO:0046983">
    <property type="term" value="F:protein dimerization activity"/>
    <property type="evidence" value="ECO:0007669"/>
    <property type="project" value="InterPro"/>
</dbReference>
<accession>A0A9P0FAH4</accession>
<feature type="coiled-coil region" evidence="2">
    <location>
        <begin position="426"/>
        <end position="453"/>
    </location>
</feature>
<dbReference type="SUPFAM" id="SSF47459">
    <property type="entry name" value="HLH, helix-loop-helix DNA-binding domain"/>
    <property type="match status" value="1"/>
</dbReference>
<dbReference type="Proteomes" id="UP001154078">
    <property type="component" value="Chromosome 1"/>
</dbReference>
<dbReference type="CDD" id="cd11400">
    <property type="entry name" value="bHLHzip_Myc"/>
    <property type="match status" value="1"/>
</dbReference>
<dbReference type="Pfam" id="PF00010">
    <property type="entry name" value="HLH"/>
    <property type="match status" value="1"/>
</dbReference>
<feature type="compositionally biased region" description="Polar residues" evidence="3">
    <location>
        <begin position="265"/>
        <end position="275"/>
    </location>
</feature>
<dbReference type="OrthoDB" id="5964374at2759"/>